<sequence>MDITMDIIKSNTNEVDTDAVMEELHNIMASYAERGIFLSLYFTTNIEIVNKDGNDYGFRAARGMVSVPGWVHGGGIGAVLSAMGEGVEFTDNPITLVMRAAQHAAAHQQLITEHMNQVGEIGLIQLVDNSKLDVVKAD</sequence>
<name>X5IEM1_BPKP2</name>
<proteinExistence type="predicted"/>
<accession>X5IEM1</accession>
<organism evidence="1 2">
    <name type="scientific">Pseudomonas phage KPP25</name>
    <name type="common">Bacteriophage KPP25</name>
    <dbReference type="NCBI Taxonomy" id="1462608"/>
    <lineage>
        <taxon>Viruses</taxon>
        <taxon>Duplodnaviria</taxon>
        <taxon>Heunggongvirae</taxon>
        <taxon>Uroviricota</taxon>
        <taxon>Caudoviricetes</taxon>
        <taxon>Kochitakasuvirus</taxon>
        <taxon>Kochitakasuvirus KPP25</taxon>
    </lineage>
</organism>
<protein>
    <submittedName>
        <fullName evidence="1">Uncharacterized protein</fullName>
    </submittedName>
</protein>
<dbReference type="KEGG" id="vg:19484823"/>
<organismHost>
    <name type="scientific">Pseudomonas aeruginosa</name>
    <dbReference type="NCBI Taxonomy" id="287"/>
</organismHost>
<keyword evidence="2" id="KW-1185">Reference proteome</keyword>
<dbReference type="EMBL" id="AB910393">
    <property type="protein sequence ID" value="BAO58502.1"/>
    <property type="molecule type" value="Genomic_DNA"/>
</dbReference>
<reference evidence="1 2" key="1">
    <citation type="journal article" date="2014" name="Virus Res.">
        <title>Characterization of a novel Pseudomonas aeruginosa bacteriophage, KPP25, of the family Podoviridae.</title>
        <authorList>
            <person name="Miyata R."/>
            <person name="Yamaguchi K."/>
            <person name="Uchiyama J."/>
            <person name="Shigehisa R."/>
            <person name="Takemura-Uchiyama I."/>
            <person name="Kato S."/>
            <person name="Ujihara T."/>
            <person name="Sakaguchi Y."/>
            <person name="Daibata M."/>
            <person name="Matsuzaki S."/>
        </authorList>
    </citation>
    <scope>NUCLEOTIDE SEQUENCE [LARGE SCALE GENOMIC DNA]</scope>
</reference>
<dbReference type="GeneID" id="19484823"/>
<dbReference type="Proteomes" id="UP000204527">
    <property type="component" value="Segment"/>
</dbReference>
<evidence type="ECO:0000313" key="1">
    <source>
        <dbReference type="EMBL" id="BAO58502.1"/>
    </source>
</evidence>
<evidence type="ECO:0000313" key="2">
    <source>
        <dbReference type="Proteomes" id="UP000204527"/>
    </source>
</evidence>
<dbReference type="RefSeq" id="YP_009030562.1">
    <property type="nucleotide sequence ID" value="NC_024123.1"/>
</dbReference>